<name>A0A4Q7N2R1_9BACT</name>
<dbReference type="AlphaFoldDB" id="A0A4Q7N2R1"/>
<accession>A0A4Q7N2R1</accession>
<feature type="signal peptide" evidence="2">
    <location>
        <begin position="1"/>
        <end position="21"/>
    </location>
</feature>
<evidence type="ECO:0000256" key="1">
    <source>
        <dbReference type="SAM" id="MobiDB-lite"/>
    </source>
</evidence>
<dbReference type="InterPro" id="IPR025419">
    <property type="entry name" value="DUF4142"/>
</dbReference>
<dbReference type="Pfam" id="PF13628">
    <property type="entry name" value="DUF4142"/>
    <property type="match status" value="1"/>
</dbReference>
<evidence type="ECO:0000313" key="5">
    <source>
        <dbReference type="Proteomes" id="UP000293874"/>
    </source>
</evidence>
<feature type="compositionally biased region" description="Basic and acidic residues" evidence="1">
    <location>
        <begin position="28"/>
        <end position="49"/>
    </location>
</feature>
<feature type="chain" id="PRO_5020199283" evidence="2">
    <location>
        <begin position="22"/>
        <end position="193"/>
    </location>
</feature>
<evidence type="ECO:0000256" key="2">
    <source>
        <dbReference type="SAM" id="SignalP"/>
    </source>
</evidence>
<evidence type="ECO:0000259" key="3">
    <source>
        <dbReference type="Pfam" id="PF13628"/>
    </source>
</evidence>
<dbReference type="Proteomes" id="UP000293874">
    <property type="component" value="Unassembled WGS sequence"/>
</dbReference>
<dbReference type="PROSITE" id="PS51257">
    <property type="entry name" value="PROKAR_LIPOPROTEIN"/>
    <property type="match status" value="1"/>
</dbReference>
<dbReference type="EMBL" id="SGXA01000001">
    <property type="protein sequence ID" value="RZS74395.1"/>
    <property type="molecule type" value="Genomic_DNA"/>
</dbReference>
<dbReference type="PANTHER" id="PTHR38593:SF1">
    <property type="entry name" value="BLR2558 PROTEIN"/>
    <property type="match status" value="1"/>
</dbReference>
<gene>
    <name evidence="4" type="ORF">EV199_0242</name>
</gene>
<evidence type="ECO:0000313" key="4">
    <source>
        <dbReference type="EMBL" id="RZS74395.1"/>
    </source>
</evidence>
<feature type="region of interest" description="Disordered" evidence="1">
    <location>
        <begin position="26"/>
        <end position="49"/>
    </location>
</feature>
<organism evidence="4 5">
    <name type="scientific">Pseudobacter ginsenosidimutans</name>
    <dbReference type="NCBI Taxonomy" id="661488"/>
    <lineage>
        <taxon>Bacteria</taxon>
        <taxon>Pseudomonadati</taxon>
        <taxon>Bacteroidota</taxon>
        <taxon>Chitinophagia</taxon>
        <taxon>Chitinophagales</taxon>
        <taxon>Chitinophagaceae</taxon>
        <taxon>Pseudobacter</taxon>
    </lineage>
</organism>
<feature type="domain" description="DUF4142" evidence="3">
    <location>
        <begin position="53"/>
        <end position="187"/>
    </location>
</feature>
<proteinExistence type="predicted"/>
<keyword evidence="5" id="KW-1185">Reference proteome</keyword>
<protein>
    <submittedName>
        <fullName evidence="4">Putative outer membrane protein</fullName>
    </submittedName>
</protein>
<dbReference type="Gene3D" id="1.20.1260.10">
    <property type="match status" value="1"/>
</dbReference>
<dbReference type="InterPro" id="IPR012347">
    <property type="entry name" value="Ferritin-like"/>
</dbReference>
<sequence>MQTLINRITIFSLVAASFAVGCNNNADQKPEESKEVAEDKNDAKFKTDSSEHNAQFVVDAANGNLTEIRLAELAQQKSTNKDIKEIAKTLYDDHTAALNDLKVLASNKSISIPADVTDDTKQDLQKLTDEKPSSFDKDWTDKLMNKHQKTISDYEAALGTVTDADVKNWINTVLPKIRMHHDKLMALNSRLKK</sequence>
<dbReference type="RefSeq" id="WP_130538864.1">
    <property type="nucleotide sequence ID" value="NZ_CP042431.1"/>
</dbReference>
<keyword evidence="2" id="KW-0732">Signal</keyword>
<dbReference type="PANTHER" id="PTHR38593">
    <property type="entry name" value="BLR2558 PROTEIN"/>
    <property type="match status" value="1"/>
</dbReference>
<reference evidence="4 5" key="1">
    <citation type="submission" date="2019-02" db="EMBL/GenBank/DDBJ databases">
        <title>Genomic Encyclopedia of Type Strains, Phase IV (KMG-IV): sequencing the most valuable type-strain genomes for metagenomic binning, comparative biology and taxonomic classification.</title>
        <authorList>
            <person name="Goeker M."/>
        </authorList>
    </citation>
    <scope>NUCLEOTIDE SEQUENCE [LARGE SCALE GENOMIC DNA]</scope>
    <source>
        <strain evidence="4 5">DSM 18116</strain>
    </source>
</reference>
<dbReference type="OrthoDB" id="883203at2"/>
<comment type="caution">
    <text evidence="4">The sequence shown here is derived from an EMBL/GenBank/DDBJ whole genome shotgun (WGS) entry which is preliminary data.</text>
</comment>